<dbReference type="AlphaFoldDB" id="A0A497EUW9"/>
<dbReference type="CDD" id="cd00400">
    <property type="entry name" value="Voltage_gated_ClC"/>
    <property type="match status" value="1"/>
</dbReference>
<dbReference type="Pfam" id="PF00654">
    <property type="entry name" value="Voltage_CLC"/>
    <property type="match status" value="1"/>
</dbReference>
<feature type="domain" description="CBS" evidence="12">
    <location>
        <begin position="446"/>
        <end position="504"/>
    </location>
</feature>
<evidence type="ECO:0000313" key="15">
    <source>
        <dbReference type="Proteomes" id="UP000272051"/>
    </source>
</evidence>
<evidence type="ECO:0000256" key="3">
    <source>
        <dbReference type="ARBA" id="ARBA00022692"/>
    </source>
</evidence>
<dbReference type="InterPro" id="IPR050368">
    <property type="entry name" value="ClC-type_chloride_channel"/>
</dbReference>
<evidence type="ECO:0000256" key="4">
    <source>
        <dbReference type="ARBA" id="ARBA00022989"/>
    </source>
</evidence>
<evidence type="ECO:0000256" key="5">
    <source>
        <dbReference type="ARBA" id="ARBA00023065"/>
    </source>
</evidence>
<keyword evidence="8" id="KW-0868">Chloride</keyword>
<feature type="transmembrane region" description="Helical" evidence="11">
    <location>
        <begin position="14"/>
        <end position="42"/>
    </location>
</feature>
<feature type="transmembrane region" description="Helical" evidence="11">
    <location>
        <begin position="260"/>
        <end position="281"/>
    </location>
</feature>
<dbReference type="GO" id="GO:0034707">
    <property type="term" value="C:chloride channel complex"/>
    <property type="evidence" value="ECO:0007669"/>
    <property type="project" value="UniProtKB-KW"/>
</dbReference>
<keyword evidence="2" id="KW-0813">Transport</keyword>
<evidence type="ECO:0000313" key="14">
    <source>
        <dbReference type="EMBL" id="RLE52858.1"/>
    </source>
</evidence>
<evidence type="ECO:0000256" key="1">
    <source>
        <dbReference type="ARBA" id="ARBA00004141"/>
    </source>
</evidence>
<dbReference type="Proteomes" id="UP000278475">
    <property type="component" value="Unassembled WGS sequence"/>
</dbReference>
<name>A0A497EUW9_9CREN</name>
<feature type="transmembrane region" description="Helical" evidence="11">
    <location>
        <begin position="54"/>
        <end position="74"/>
    </location>
</feature>
<dbReference type="InterPro" id="IPR001807">
    <property type="entry name" value="ClC"/>
</dbReference>
<feature type="transmembrane region" description="Helical" evidence="11">
    <location>
        <begin position="186"/>
        <end position="205"/>
    </location>
</feature>
<dbReference type="EMBL" id="QMQV01000004">
    <property type="protein sequence ID" value="RLE50510.1"/>
    <property type="molecule type" value="Genomic_DNA"/>
</dbReference>
<evidence type="ECO:0000256" key="2">
    <source>
        <dbReference type="ARBA" id="ARBA00022448"/>
    </source>
</evidence>
<dbReference type="Gene3D" id="3.10.580.10">
    <property type="entry name" value="CBS-domain"/>
    <property type="match status" value="1"/>
</dbReference>
<evidence type="ECO:0000313" key="13">
    <source>
        <dbReference type="EMBL" id="RLE50510.1"/>
    </source>
</evidence>
<evidence type="ECO:0000256" key="10">
    <source>
        <dbReference type="PROSITE-ProRule" id="PRU00703"/>
    </source>
</evidence>
<feature type="transmembrane region" description="Helical" evidence="11">
    <location>
        <begin position="328"/>
        <end position="347"/>
    </location>
</feature>
<feature type="transmembrane region" description="Helical" evidence="11">
    <location>
        <begin position="301"/>
        <end position="321"/>
    </location>
</feature>
<keyword evidence="6 11" id="KW-0472">Membrane</keyword>
<keyword evidence="7" id="KW-0869">Chloride channel</keyword>
<dbReference type="Proteomes" id="UP000272051">
    <property type="component" value="Unassembled WGS sequence"/>
</dbReference>
<dbReference type="SMART" id="SM00116">
    <property type="entry name" value="CBS"/>
    <property type="match status" value="2"/>
</dbReference>
<evidence type="ECO:0000259" key="12">
    <source>
        <dbReference type="PROSITE" id="PS51371"/>
    </source>
</evidence>
<feature type="transmembrane region" description="Helical" evidence="11">
    <location>
        <begin position="149"/>
        <end position="174"/>
    </location>
</feature>
<proteinExistence type="predicted"/>
<dbReference type="InterPro" id="IPR046342">
    <property type="entry name" value="CBS_dom_sf"/>
</dbReference>
<dbReference type="EMBL" id="QMQX01000032">
    <property type="protein sequence ID" value="RLE52858.1"/>
    <property type="molecule type" value="Genomic_DNA"/>
</dbReference>
<dbReference type="GO" id="GO:0005254">
    <property type="term" value="F:chloride channel activity"/>
    <property type="evidence" value="ECO:0007669"/>
    <property type="project" value="UniProtKB-KW"/>
</dbReference>
<keyword evidence="10" id="KW-0129">CBS domain</keyword>
<dbReference type="PRINTS" id="PR00762">
    <property type="entry name" value="CLCHANNEL"/>
</dbReference>
<comment type="caution">
    <text evidence="13">The sequence shown here is derived from an EMBL/GenBank/DDBJ whole genome shotgun (WGS) entry which is preliminary data.</text>
</comment>
<keyword evidence="3 11" id="KW-0812">Transmembrane</keyword>
<feature type="transmembrane region" description="Helical" evidence="11">
    <location>
        <begin position="225"/>
        <end position="248"/>
    </location>
</feature>
<dbReference type="InterPro" id="IPR000644">
    <property type="entry name" value="CBS_dom"/>
</dbReference>
<keyword evidence="4 11" id="KW-1133">Transmembrane helix</keyword>
<dbReference type="SUPFAM" id="SSF81340">
    <property type="entry name" value="Clc chloride channel"/>
    <property type="match status" value="1"/>
</dbReference>
<evidence type="ECO:0000256" key="7">
    <source>
        <dbReference type="ARBA" id="ARBA00023173"/>
    </source>
</evidence>
<dbReference type="PANTHER" id="PTHR43427:SF6">
    <property type="entry name" value="CHLORIDE CHANNEL PROTEIN CLC-E"/>
    <property type="match status" value="1"/>
</dbReference>
<evidence type="ECO:0000256" key="9">
    <source>
        <dbReference type="ARBA" id="ARBA00023303"/>
    </source>
</evidence>
<evidence type="ECO:0000256" key="11">
    <source>
        <dbReference type="SAM" id="Phobius"/>
    </source>
</evidence>
<keyword evidence="5" id="KW-0406">Ion transport</keyword>
<dbReference type="PROSITE" id="PS51371">
    <property type="entry name" value="CBS"/>
    <property type="match status" value="1"/>
</dbReference>
<dbReference type="InterPro" id="IPR014743">
    <property type="entry name" value="Cl-channel_core"/>
</dbReference>
<dbReference type="Pfam" id="PF00571">
    <property type="entry name" value="CBS"/>
    <property type="match status" value="1"/>
</dbReference>
<evidence type="ECO:0000256" key="8">
    <source>
        <dbReference type="ARBA" id="ARBA00023214"/>
    </source>
</evidence>
<protein>
    <recommendedName>
        <fullName evidence="12">CBS domain-containing protein</fullName>
    </recommendedName>
</protein>
<accession>A0A497EUW9</accession>
<gene>
    <name evidence="13" type="ORF">DRJ31_00910</name>
    <name evidence="14" type="ORF">DRJ33_02615</name>
</gene>
<organism evidence="13 16">
    <name type="scientific">Thermoproteota archaeon</name>
    <dbReference type="NCBI Taxonomy" id="2056631"/>
    <lineage>
        <taxon>Archaea</taxon>
        <taxon>Thermoproteota</taxon>
    </lineage>
</organism>
<keyword evidence="9" id="KW-0407">Ion channel</keyword>
<comment type="subcellular location">
    <subcellularLocation>
        <location evidence="1">Membrane</location>
        <topology evidence="1">Multi-pass membrane protein</topology>
    </subcellularLocation>
</comment>
<dbReference type="PANTHER" id="PTHR43427">
    <property type="entry name" value="CHLORIDE CHANNEL PROTEIN CLC-E"/>
    <property type="match status" value="1"/>
</dbReference>
<evidence type="ECO:0000313" key="16">
    <source>
        <dbReference type="Proteomes" id="UP000278475"/>
    </source>
</evidence>
<dbReference type="SUPFAM" id="SSF54631">
    <property type="entry name" value="CBS-domain pair"/>
    <property type="match status" value="1"/>
</dbReference>
<sequence>MELNADRAFKWGKFIALSILIGLVTGVAVVLFLLLHNSIWFFTYRAIVEGAKPLIFIFPVTGIFVAFVLVRSLATTKTTGCGTHAVIESFHFYGGVIPFRDTSSKVVASALTIGFGGSAGLEGPSILLGGGLASAIAQRARLSPEELKALMLAGAAAGLSAIFKAPLTGILFALEIPYKRDLAKEAFIPAAIASVTSYLTLISLIGAETLFPIIPSLFVPSPIEIAHLIFIGLLASATSLFFIFTFRLMERFKVLIYNKFVLALLGGSLVGIMGLLLPYVMGAGYETISSAVQGKLHVLPIYVLVAILIFKILATSVTLNFGGSGGLFIPSIFIGAVLGSTYVAAFNPGFDEIAIMASMAAVLAAANKTLLTSVAFVAETCGPASIIPALIASTVSFFTSGESSLYEPQLPRKVVEEGKALCEMYRLMLKGKALERLKKIKIREVMTPNPVALNIKMSIEEALNVVKQHGFRIYPVVDDKKSLLGVVTLEDLLSVPPSKWTMPLDQTDIKPPLKALADQDLLSAITKMVEYCEDHVYVISSEETNELIGVLAGIDVFKKILESIR</sequence>
<evidence type="ECO:0000256" key="6">
    <source>
        <dbReference type="ARBA" id="ARBA00023136"/>
    </source>
</evidence>
<dbReference type="Gene3D" id="1.10.3080.10">
    <property type="entry name" value="Clc chloride channel"/>
    <property type="match status" value="1"/>
</dbReference>
<reference evidence="15 16" key="1">
    <citation type="submission" date="2018-06" db="EMBL/GenBank/DDBJ databases">
        <title>Extensive metabolic versatility and redundancy in microbially diverse, dynamic hydrothermal sediments.</title>
        <authorList>
            <person name="Dombrowski N."/>
            <person name="Teske A."/>
            <person name="Baker B.J."/>
        </authorList>
    </citation>
    <scope>NUCLEOTIDE SEQUENCE [LARGE SCALE GENOMIC DNA]</scope>
    <source>
        <strain evidence="14">B34_G17</strain>
        <strain evidence="13">B66_G16</strain>
    </source>
</reference>